<feature type="signal peptide" evidence="1">
    <location>
        <begin position="1"/>
        <end position="23"/>
    </location>
</feature>
<reference evidence="2 3" key="1">
    <citation type="submission" date="2020-01" db="EMBL/GenBank/DDBJ databases">
        <title>Sphingomonas sp. strain CSW-10.</title>
        <authorList>
            <person name="Chen W.-M."/>
        </authorList>
    </citation>
    <scope>NUCLEOTIDE SEQUENCE [LARGE SCALE GENOMIC DNA]</scope>
    <source>
        <strain evidence="2 3">CSW-10</strain>
    </source>
</reference>
<evidence type="ECO:0000313" key="2">
    <source>
        <dbReference type="EMBL" id="QJQ31293.1"/>
    </source>
</evidence>
<evidence type="ECO:0000313" key="3">
    <source>
        <dbReference type="Proteomes" id="UP000503018"/>
    </source>
</evidence>
<organism evidence="2 3">
    <name type="scientific">Sphingomonas lacunae</name>
    <dbReference type="NCBI Taxonomy" id="2698828"/>
    <lineage>
        <taxon>Bacteria</taxon>
        <taxon>Pseudomonadati</taxon>
        <taxon>Pseudomonadota</taxon>
        <taxon>Alphaproteobacteria</taxon>
        <taxon>Sphingomonadales</taxon>
        <taxon>Sphingomonadaceae</taxon>
        <taxon>Sphingomonas</taxon>
    </lineage>
</organism>
<dbReference type="AlphaFoldDB" id="A0A6M4AQJ0"/>
<dbReference type="RefSeq" id="WP_169943510.1">
    <property type="nucleotide sequence ID" value="NZ_CP053015.1"/>
</dbReference>
<accession>A0A6M4AQJ0</accession>
<sequence>MLRILLGSSPLAALSLLATPALANEEDANIWLAQTSTINLGGDTTLWLEAQERFTNDASRLGQLLIRPAIGYKLDGTTTVSIGYAYVHTDPLAGASSDEHRLFQQLSTRLVGNGRNVTLTSRTRLEQRTFENQDGIGWRLRQQLRVSAPLMGDARFALWTEPFIGFNQTSFQRDGIGLWRNFAGITVPVSRQLSLEPGYLNQQVRRVGRDRTDHVASLTLSTNF</sequence>
<dbReference type="KEGG" id="slan:GV829_01585"/>
<dbReference type="Proteomes" id="UP000503018">
    <property type="component" value="Chromosome"/>
</dbReference>
<protein>
    <submittedName>
        <fullName evidence="2">DUF2490 domain-containing protein</fullName>
    </submittedName>
</protein>
<feature type="chain" id="PRO_5026989340" evidence="1">
    <location>
        <begin position="24"/>
        <end position="224"/>
    </location>
</feature>
<dbReference type="Pfam" id="PF10677">
    <property type="entry name" value="DUF2490"/>
    <property type="match status" value="1"/>
</dbReference>
<proteinExistence type="predicted"/>
<dbReference type="InterPro" id="IPR019619">
    <property type="entry name" value="DUF2490"/>
</dbReference>
<name>A0A6M4AQJ0_9SPHN</name>
<dbReference type="EMBL" id="CP053015">
    <property type="protein sequence ID" value="QJQ31293.1"/>
    <property type="molecule type" value="Genomic_DNA"/>
</dbReference>
<keyword evidence="1" id="KW-0732">Signal</keyword>
<keyword evidence="3" id="KW-1185">Reference proteome</keyword>
<evidence type="ECO:0000256" key="1">
    <source>
        <dbReference type="SAM" id="SignalP"/>
    </source>
</evidence>
<gene>
    <name evidence="2" type="ORF">GV829_01585</name>
</gene>